<keyword evidence="1" id="KW-0175">Coiled coil</keyword>
<gene>
    <name evidence="2" type="ORF">Pcinc_003472</name>
</gene>
<sequence>MVEIMKLREMNADMKKELDLIKEGNKQMNRDMKKYEDKLKEINKKEGSDVNKGKSEQLEAINLQNKEFQENIEEMDRRWKEREVELVSTVTKRILEELAEREEKERRKNNVVVFNITESRKESNQEGEREDRNLCMDLFREKLRVEDAEIEQIFRLERREEGKIRPLTVKLSKVGAKWELIKKAKYLKEEEDHRLKRI</sequence>
<comment type="caution">
    <text evidence="2">The sequence shown here is derived from an EMBL/GenBank/DDBJ whole genome shotgun (WGS) entry which is preliminary data.</text>
</comment>
<name>A0AAE1GGM0_PETCI</name>
<evidence type="ECO:0000313" key="3">
    <source>
        <dbReference type="Proteomes" id="UP001286313"/>
    </source>
</evidence>
<reference evidence="2" key="1">
    <citation type="submission" date="2023-10" db="EMBL/GenBank/DDBJ databases">
        <title>Genome assemblies of two species of porcelain crab, Petrolisthes cinctipes and Petrolisthes manimaculis (Anomura: Porcellanidae).</title>
        <authorList>
            <person name="Angst P."/>
        </authorList>
    </citation>
    <scope>NUCLEOTIDE SEQUENCE</scope>
    <source>
        <strain evidence="2">PB745_01</strain>
        <tissue evidence="2">Gill</tissue>
    </source>
</reference>
<keyword evidence="3" id="KW-1185">Reference proteome</keyword>
<dbReference type="Proteomes" id="UP001286313">
    <property type="component" value="Unassembled WGS sequence"/>
</dbReference>
<dbReference type="AlphaFoldDB" id="A0AAE1GGM0"/>
<feature type="coiled-coil region" evidence="1">
    <location>
        <begin position="11"/>
        <end position="78"/>
    </location>
</feature>
<proteinExistence type="predicted"/>
<accession>A0AAE1GGM0</accession>
<dbReference type="EMBL" id="JAWQEG010000249">
    <property type="protein sequence ID" value="KAK3892679.1"/>
    <property type="molecule type" value="Genomic_DNA"/>
</dbReference>
<organism evidence="2 3">
    <name type="scientific">Petrolisthes cinctipes</name>
    <name type="common">Flat porcelain crab</name>
    <dbReference type="NCBI Taxonomy" id="88211"/>
    <lineage>
        <taxon>Eukaryota</taxon>
        <taxon>Metazoa</taxon>
        <taxon>Ecdysozoa</taxon>
        <taxon>Arthropoda</taxon>
        <taxon>Crustacea</taxon>
        <taxon>Multicrustacea</taxon>
        <taxon>Malacostraca</taxon>
        <taxon>Eumalacostraca</taxon>
        <taxon>Eucarida</taxon>
        <taxon>Decapoda</taxon>
        <taxon>Pleocyemata</taxon>
        <taxon>Anomura</taxon>
        <taxon>Galatheoidea</taxon>
        <taxon>Porcellanidae</taxon>
        <taxon>Petrolisthes</taxon>
    </lineage>
</organism>
<evidence type="ECO:0000256" key="1">
    <source>
        <dbReference type="SAM" id="Coils"/>
    </source>
</evidence>
<protein>
    <submittedName>
        <fullName evidence="2">Uncharacterized protein</fullName>
    </submittedName>
</protein>
<evidence type="ECO:0000313" key="2">
    <source>
        <dbReference type="EMBL" id="KAK3892679.1"/>
    </source>
</evidence>